<sequence length="154" mass="16752">MFDGKPSTAYQDTDITNDGFWPDLNVGDFEKRRGIPTQLDSEAVAMALAAAVSQVNIELSTVKAHYQAQGVKQASLLAGLPMVLGKNSVVVLYEKAVFARAKSAMVAEFASLTTKDARERLAESERDITDRLLAESQQHIRALVGERRCGVALL</sequence>
<dbReference type="EMBL" id="BJXJ01000050">
    <property type="protein sequence ID" value="GEM77362.1"/>
    <property type="molecule type" value="Genomic_DNA"/>
</dbReference>
<comment type="caution">
    <text evidence="1">The sequence shown here is derived from an EMBL/GenBank/DDBJ whole genome shotgun (WGS) entry which is preliminary data.</text>
</comment>
<gene>
    <name evidence="1" type="ORF">VSA01S_34740</name>
</gene>
<dbReference type="AlphaFoldDB" id="A0A511QLG7"/>
<accession>A0A511QLG7</accession>
<evidence type="ECO:0000313" key="2">
    <source>
        <dbReference type="Proteomes" id="UP000321922"/>
    </source>
</evidence>
<proteinExistence type="predicted"/>
<reference evidence="1 2" key="1">
    <citation type="submission" date="2019-07" db="EMBL/GenBank/DDBJ databases">
        <title>Whole genome shotgun sequence of Vibrio sagamiensis NBRC 104589.</title>
        <authorList>
            <person name="Hosoyama A."/>
            <person name="Uohara A."/>
            <person name="Ohji S."/>
            <person name="Ichikawa N."/>
        </authorList>
    </citation>
    <scope>NUCLEOTIDE SEQUENCE [LARGE SCALE GENOMIC DNA]</scope>
    <source>
        <strain evidence="1 2">NBRC 104589</strain>
    </source>
</reference>
<dbReference type="InterPro" id="IPR009225">
    <property type="entry name" value="Phage_head_completion_GpL"/>
</dbReference>
<evidence type="ECO:0000313" key="1">
    <source>
        <dbReference type="EMBL" id="GEM77362.1"/>
    </source>
</evidence>
<organism evidence="1 2">
    <name type="scientific">Vibrio sagamiensis NBRC 104589</name>
    <dbReference type="NCBI Taxonomy" id="1219064"/>
    <lineage>
        <taxon>Bacteria</taxon>
        <taxon>Pseudomonadati</taxon>
        <taxon>Pseudomonadota</taxon>
        <taxon>Gammaproteobacteria</taxon>
        <taxon>Vibrionales</taxon>
        <taxon>Vibrionaceae</taxon>
        <taxon>Vibrio</taxon>
    </lineage>
</organism>
<dbReference type="Proteomes" id="UP000321922">
    <property type="component" value="Unassembled WGS sequence"/>
</dbReference>
<name>A0A511QLG7_9VIBR</name>
<protein>
    <submittedName>
        <fullName evidence="1">Head completion/stabilization protein (GpL) from bacteriophage origin</fullName>
    </submittedName>
</protein>
<dbReference type="Pfam" id="PF05926">
    <property type="entry name" value="Phage_GPL"/>
    <property type="match status" value="1"/>
</dbReference>
<keyword evidence="2" id="KW-1185">Reference proteome</keyword>
<dbReference type="OrthoDB" id="6312934at2"/>